<dbReference type="Proteomes" id="UP000002318">
    <property type="component" value="Chromosome"/>
</dbReference>
<evidence type="ECO:0000313" key="1">
    <source>
        <dbReference type="EMBL" id="ADK79296.1"/>
    </source>
</evidence>
<evidence type="ECO:0000313" key="2">
    <source>
        <dbReference type="Proteomes" id="UP000002318"/>
    </source>
</evidence>
<sequence length="180" mass="20435">MKQSAKQWAVLDRHVSTFYNIMMRRSFHHFFSFFLLLFCFAISFSNAQTIAPEIDLKTLYLSVNSSQPPEINQNQTLAIDGTVSAREILQPAEEGFIGLLELTVGEWEGLESVEVYRCYVQLEGDRFADMIPAGRTRETSPTEIPLNTKVLVFGTYIGYSEDAQGNRYPVLLGNAVRIIR</sequence>
<dbReference type="STRING" id="573413.Spirs_0139"/>
<dbReference type="RefSeq" id="WP_013252760.1">
    <property type="nucleotide sequence ID" value="NC_014364.1"/>
</dbReference>
<name>E1R8F2_SEDSS</name>
<dbReference type="EMBL" id="CP002116">
    <property type="protein sequence ID" value="ADK79296.1"/>
    <property type="molecule type" value="Genomic_DNA"/>
</dbReference>
<dbReference type="KEGG" id="ssm:Spirs_0139"/>
<dbReference type="HOGENOM" id="CLU_1495300_0_0_12"/>
<dbReference type="AlphaFoldDB" id="E1R8F2"/>
<protein>
    <submittedName>
        <fullName evidence="1">Uncharacterized protein</fullName>
    </submittedName>
</protein>
<reference evidence="1 2" key="1">
    <citation type="journal article" date="2010" name="Stand. Genomic Sci.">
        <title>Complete genome sequence of Spirochaeta smaragdinae type strain (SEBR 4228).</title>
        <authorList>
            <person name="Mavromatis K."/>
            <person name="Yasawong M."/>
            <person name="Chertkov O."/>
            <person name="Lapidus A."/>
            <person name="Lucas S."/>
            <person name="Nolan M."/>
            <person name="Del Rio T.G."/>
            <person name="Tice H."/>
            <person name="Cheng J.F."/>
            <person name="Pitluck S."/>
            <person name="Liolios K."/>
            <person name="Ivanova N."/>
            <person name="Tapia R."/>
            <person name="Han C."/>
            <person name="Bruce D."/>
            <person name="Goodwin L."/>
            <person name="Pati A."/>
            <person name="Chen A."/>
            <person name="Palaniappan K."/>
            <person name="Land M."/>
            <person name="Hauser L."/>
            <person name="Chang Y.J."/>
            <person name="Jeffries C.D."/>
            <person name="Detter J.C."/>
            <person name="Rohde M."/>
            <person name="Brambilla E."/>
            <person name="Spring S."/>
            <person name="Goker M."/>
            <person name="Sikorski J."/>
            <person name="Woyke T."/>
            <person name="Bristow J."/>
            <person name="Eisen J.A."/>
            <person name="Markowitz V."/>
            <person name="Hugenholtz P."/>
            <person name="Klenk H.P."/>
            <person name="Kyrpides N.C."/>
        </authorList>
    </citation>
    <scope>NUCLEOTIDE SEQUENCE [LARGE SCALE GENOMIC DNA]</scope>
    <source>
        <strain evidence="2">DSM 11293 / JCM 15392 / SEBR 4228</strain>
    </source>
</reference>
<gene>
    <name evidence="1" type="ordered locus">Spirs_0139</name>
</gene>
<accession>E1R8F2</accession>
<proteinExistence type="predicted"/>
<keyword evidence="2" id="KW-1185">Reference proteome</keyword>
<organism evidence="1 2">
    <name type="scientific">Sediminispirochaeta smaragdinae (strain DSM 11293 / JCM 15392 / SEBR 4228)</name>
    <name type="common">Spirochaeta smaragdinae</name>
    <dbReference type="NCBI Taxonomy" id="573413"/>
    <lineage>
        <taxon>Bacteria</taxon>
        <taxon>Pseudomonadati</taxon>
        <taxon>Spirochaetota</taxon>
        <taxon>Spirochaetia</taxon>
        <taxon>Spirochaetales</taxon>
        <taxon>Spirochaetaceae</taxon>
        <taxon>Sediminispirochaeta</taxon>
    </lineage>
</organism>
<dbReference type="OrthoDB" id="9822818at2"/>